<proteinExistence type="predicted"/>
<feature type="non-terminal residue" evidence="2">
    <location>
        <position position="1"/>
    </location>
</feature>
<accession>A0A699XKH7</accession>
<feature type="compositionally biased region" description="Basic and acidic residues" evidence="1">
    <location>
        <begin position="1"/>
        <end position="13"/>
    </location>
</feature>
<gene>
    <name evidence="2" type="ORF">Tci_930285</name>
</gene>
<feature type="region of interest" description="Disordered" evidence="1">
    <location>
        <begin position="1"/>
        <end position="85"/>
    </location>
</feature>
<protein>
    <submittedName>
        <fullName evidence="2">Uncharacterized protein</fullName>
    </submittedName>
</protein>
<feature type="non-terminal residue" evidence="2">
    <location>
        <position position="85"/>
    </location>
</feature>
<sequence length="85" mass="8685">GRGVSVDRPDGRSGGHAGRAGCFGSSAELDPQPRAATGPGQPDSSRRDKNAVSGARASGPATHAVVSAEPENRPVRHRRSPLCFA</sequence>
<dbReference type="EMBL" id="BKCJ011851495">
    <property type="protein sequence ID" value="GFD58316.1"/>
    <property type="molecule type" value="Genomic_DNA"/>
</dbReference>
<dbReference type="AlphaFoldDB" id="A0A699XKH7"/>
<name>A0A699XKH7_TANCI</name>
<organism evidence="2">
    <name type="scientific">Tanacetum cinerariifolium</name>
    <name type="common">Dalmatian daisy</name>
    <name type="synonym">Chrysanthemum cinerariifolium</name>
    <dbReference type="NCBI Taxonomy" id="118510"/>
    <lineage>
        <taxon>Eukaryota</taxon>
        <taxon>Viridiplantae</taxon>
        <taxon>Streptophyta</taxon>
        <taxon>Embryophyta</taxon>
        <taxon>Tracheophyta</taxon>
        <taxon>Spermatophyta</taxon>
        <taxon>Magnoliopsida</taxon>
        <taxon>eudicotyledons</taxon>
        <taxon>Gunneridae</taxon>
        <taxon>Pentapetalae</taxon>
        <taxon>asterids</taxon>
        <taxon>campanulids</taxon>
        <taxon>Asterales</taxon>
        <taxon>Asteraceae</taxon>
        <taxon>Asteroideae</taxon>
        <taxon>Anthemideae</taxon>
        <taxon>Anthemidinae</taxon>
        <taxon>Tanacetum</taxon>
    </lineage>
</organism>
<feature type="compositionally biased region" description="Basic residues" evidence="1">
    <location>
        <begin position="75"/>
        <end position="85"/>
    </location>
</feature>
<reference evidence="2" key="1">
    <citation type="journal article" date="2019" name="Sci. Rep.">
        <title>Draft genome of Tanacetum cinerariifolium, the natural source of mosquito coil.</title>
        <authorList>
            <person name="Yamashiro T."/>
            <person name="Shiraishi A."/>
            <person name="Satake H."/>
            <person name="Nakayama K."/>
        </authorList>
    </citation>
    <scope>NUCLEOTIDE SEQUENCE</scope>
</reference>
<comment type="caution">
    <text evidence="2">The sequence shown here is derived from an EMBL/GenBank/DDBJ whole genome shotgun (WGS) entry which is preliminary data.</text>
</comment>
<evidence type="ECO:0000313" key="2">
    <source>
        <dbReference type="EMBL" id="GFD58316.1"/>
    </source>
</evidence>
<evidence type="ECO:0000256" key="1">
    <source>
        <dbReference type="SAM" id="MobiDB-lite"/>
    </source>
</evidence>